<sequence>MGKDKLRRFRENLTFACFVQPEFEEVFRHDHPLKGHWNSDFFHNDNPIVLELGCGKGEYTVALAERDPARNYIGIDIKGARMWRGAKTATERGMSNVGFLRTRIEFINGLFAEGEVSELWITFPDPQLKTRRAKKRLTSPLFLEYYARMLRPDGAINLKTDSKHLYAYTNEVIRHFGLPCEVSEADIYGSGYADGVLSVKTAYEERFLDMGLPITYIRFRLDGRRDFPWFDWEEDEKLEKDAEEERKTGR</sequence>
<keyword evidence="4 7" id="KW-0808">Transferase</keyword>
<dbReference type="InterPro" id="IPR055361">
    <property type="entry name" value="tRNA_methyltr_TrmB_bact"/>
</dbReference>
<dbReference type="GO" id="GO:0043527">
    <property type="term" value="C:tRNA methyltransferase complex"/>
    <property type="evidence" value="ECO:0007669"/>
    <property type="project" value="TreeGrafter"/>
</dbReference>
<feature type="binding site" evidence="7">
    <location>
        <position position="129"/>
    </location>
    <ligand>
        <name>substrate</name>
    </ligand>
</feature>
<protein>
    <recommendedName>
        <fullName evidence="7">tRNA (guanine-N(7)-)-methyltransferase</fullName>
        <ecNumber evidence="7">2.1.1.33</ecNumber>
    </recommendedName>
    <alternativeName>
        <fullName evidence="7">tRNA (guanine(46)-N(7))-methyltransferase</fullName>
    </alternativeName>
    <alternativeName>
        <fullName evidence="7">tRNA(m7G46)-methyltransferase</fullName>
    </alternativeName>
</protein>
<reference evidence="8" key="2">
    <citation type="submission" date="2021-04" db="EMBL/GenBank/DDBJ databases">
        <authorList>
            <person name="Gilroy R."/>
        </authorList>
    </citation>
    <scope>NUCLEOTIDE SEQUENCE</scope>
    <source>
        <strain evidence="8">5134</strain>
    </source>
</reference>
<dbReference type="Gene3D" id="3.40.50.150">
    <property type="entry name" value="Vaccinia Virus protein VP39"/>
    <property type="match status" value="1"/>
</dbReference>
<dbReference type="CDD" id="cd02440">
    <property type="entry name" value="AdoMet_MTases"/>
    <property type="match status" value="1"/>
</dbReference>
<comment type="function">
    <text evidence="2 7">Catalyzes the formation of N(7)-methylguanine at position 46 (m7G46) in tRNA.</text>
</comment>
<comment type="caution">
    <text evidence="7">Lacks conserved residue(s) required for the propagation of feature annotation.</text>
</comment>
<proteinExistence type="inferred from homology"/>
<dbReference type="InterPro" id="IPR029063">
    <property type="entry name" value="SAM-dependent_MTases_sf"/>
</dbReference>
<gene>
    <name evidence="7 8" type="primary">trmB</name>
    <name evidence="8" type="ORF">H9828_05305</name>
</gene>
<dbReference type="PANTHER" id="PTHR23417:SF14">
    <property type="entry name" value="PENTACOTRIPEPTIDE-REPEAT REGION OF PRORP DOMAIN-CONTAINING PROTEIN"/>
    <property type="match status" value="1"/>
</dbReference>
<keyword evidence="6 7" id="KW-0819">tRNA processing</keyword>
<dbReference type="AlphaFoldDB" id="A0A9D1YZX5"/>
<organism evidence="8 9">
    <name type="scientific">Candidatus Alistipes intestinigallinarum</name>
    <dbReference type="NCBI Taxonomy" id="2838440"/>
    <lineage>
        <taxon>Bacteria</taxon>
        <taxon>Pseudomonadati</taxon>
        <taxon>Bacteroidota</taxon>
        <taxon>Bacteroidia</taxon>
        <taxon>Bacteroidales</taxon>
        <taxon>Rikenellaceae</taxon>
        <taxon>Alistipes</taxon>
    </lineage>
</organism>
<evidence type="ECO:0000313" key="8">
    <source>
        <dbReference type="EMBL" id="HIY68813.1"/>
    </source>
</evidence>
<keyword evidence="5 7" id="KW-0949">S-adenosyl-L-methionine</keyword>
<feature type="binding site" evidence="7">
    <location>
        <position position="51"/>
    </location>
    <ligand>
        <name>S-adenosyl-L-methionine</name>
        <dbReference type="ChEBI" id="CHEBI:59789"/>
    </ligand>
</feature>
<feature type="binding site" evidence="7">
    <location>
        <position position="125"/>
    </location>
    <ligand>
        <name>S-adenosyl-L-methionine</name>
        <dbReference type="ChEBI" id="CHEBI:59789"/>
    </ligand>
</feature>
<dbReference type="PANTHER" id="PTHR23417">
    <property type="entry name" value="3-DEOXY-D-MANNO-OCTULOSONIC-ACID TRANSFERASE/TRNA GUANINE-N 7 - -METHYLTRANSFERASE"/>
    <property type="match status" value="1"/>
</dbReference>
<name>A0A9D1YZX5_9BACT</name>
<accession>A0A9D1YZX5</accession>
<comment type="catalytic activity">
    <reaction evidence="1 7">
        <text>guanosine(46) in tRNA + S-adenosyl-L-methionine = N(7)-methylguanosine(46) in tRNA + S-adenosyl-L-homocysteine</text>
        <dbReference type="Rhea" id="RHEA:42708"/>
        <dbReference type="Rhea" id="RHEA-COMP:10188"/>
        <dbReference type="Rhea" id="RHEA-COMP:10189"/>
        <dbReference type="ChEBI" id="CHEBI:57856"/>
        <dbReference type="ChEBI" id="CHEBI:59789"/>
        <dbReference type="ChEBI" id="CHEBI:74269"/>
        <dbReference type="ChEBI" id="CHEBI:74480"/>
        <dbReference type="EC" id="2.1.1.33"/>
    </reaction>
</comment>
<evidence type="ECO:0000256" key="1">
    <source>
        <dbReference type="ARBA" id="ARBA00000142"/>
    </source>
</evidence>
<dbReference type="Proteomes" id="UP000886844">
    <property type="component" value="Unassembled WGS sequence"/>
</dbReference>
<keyword evidence="3 7" id="KW-0489">Methyltransferase</keyword>
<evidence type="ECO:0000256" key="5">
    <source>
        <dbReference type="ARBA" id="ARBA00022691"/>
    </source>
</evidence>
<dbReference type="PROSITE" id="PS51625">
    <property type="entry name" value="SAM_MT_TRMB"/>
    <property type="match status" value="1"/>
</dbReference>
<dbReference type="Pfam" id="PF02390">
    <property type="entry name" value="Methyltransf_4"/>
    <property type="match status" value="1"/>
</dbReference>
<feature type="binding site" evidence="7">
    <location>
        <position position="76"/>
    </location>
    <ligand>
        <name>S-adenosyl-L-methionine</name>
        <dbReference type="ChEBI" id="CHEBI:59789"/>
    </ligand>
</feature>
<reference evidence="8" key="1">
    <citation type="journal article" date="2021" name="PeerJ">
        <title>Extensive microbial diversity within the chicken gut microbiome revealed by metagenomics and culture.</title>
        <authorList>
            <person name="Gilroy R."/>
            <person name="Ravi A."/>
            <person name="Getino M."/>
            <person name="Pursley I."/>
            <person name="Horton D.L."/>
            <person name="Alikhan N.F."/>
            <person name="Baker D."/>
            <person name="Gharbi K."/>
            <person name="Hall N."/>
            <person name="Watson M."/>
            <person name="Adriaenssens E.M."/>
            <person name="Foster-Nyarko E."/>
            <person name="Jarju S."/>
            <person name="Secka A."/>
            <person name="Antonio M."/>
            <person name="Oren A."/>
            <person name="Chaudhuri R.R."/>
            <person name="La Ragione R."/>
            <person name="Hildebrand F."/>
            <person name="Pallen M.J."/>
        </authorList>
    </citation>
    <scope>NUCLEOTIDE SEQUENCE</scope>
    <source>
        <strain evidence="8">5134</strain>
    </source>
</reference>
<dbReference type="EC" id="2.1.1.33" evidence="7"/>
<dbReference type="NCBIfam" id="NF001080">
    <property type="entry name" value="PRK00121.2-2"/>
    <property type="match status" value="1"/>
</dbReference>
<evidence type="ECO:0000313" key="9">
    <source>
        <dbReference type="Proteomes" id="UP000886844"/>
    </source>
</evidence>
<evidence type="ECO:0000256" key="2">
    <source>
        <dbReference type="ARBA" id="ARBA00003015"/>
    </source>
</evidence>
<dbReference type="SUPFAM" id="SSF53335">
    <property type="entry name" value="S-adenosyl-L-methionine-dependent methyltransferases"/>
    <property type="match status" value="1"/>
</dbReference>
<evidence type="ECO:0000256" key="3">
    <source>
        <dbReference type="ARBA" id="ARBA00022603"/>
    </source>
</evidence>
<feature type="binding site" evidence="7">
    <location>
        <position position="161"/>
    </location>
    <ligand>
        <name>substrate</name>
    </ligand>
</feature>
<comment type="similarity">
    <text evidence="7">Belongs to the class I-like SAM-binding methyltransferase superfamily. TrmB family.</text>
</comment>
<feature type="binding site" evidence="7">
    <location>
        <begin position="201"/>
        <end position="204"/>
    </location>
    <ligand>
        <name>substrate</name>
    </ligand>
</feature>
<dbReference type="GO" id="GO:0008176">
    <property type="term" value="F:tRNA (guanine(46)-N7)-methyltransferase activity"/>
    <property type="evidence" value="ECO:0007669"/>
    <property type="project" value="UniProtKB-UniRule"/>
</dbReference>
<evidence type="ECO:0000256" key="4">
    <source>
        <dbReference type="ARBA" id="ARBA00022679"/>
    </source>
</evidence>
<evidence type="ECO:0000256" key="6">
    <source>
        <dbReference type="ARBA" id="ARBA00022694"/>
    </source>
</evidence>
<dbReference type="HAMAP" id="MF_01057">
    <property type="entry name" value="tRNA_methyltr_TrmB"/>
    <property type="match status" value="1"/>
</dbReference>
<comment type="caution">
    <text evidence="8">The sequence shown here is derived from an EMBL/GenBank/DDBJ whole genome shotgun (WGS) entry which is preliminary data.</text>
</comment>
<evidence type="ECO:0000256" key="7">
    <source>
        <dbReference type="HAMAP-Rule" id="MF_01057"/>
    </source>
</evidence>
<comment type="pathway">
    <text evidence="7">tRNA modification; N(7)-methylguanine-tRNA biosynthesis.</text>
</comment>
<dbReference type="EMBL" id="DXDA01000045">
    <property type="protein sequence ID" value="HIY68813.1"/>
    <property type="molecule type" value="Genomic_DNA"/>
</dbReference>
<dbReference type="InterPro" id="IPR003358">
    <property type="entry name" value="tRNA_(Gua-N-7)_MeTrfase_Trmb"/>
</dbReference>